<dbReference type="RefSeq" id="WP_235313860.1">
    <property type="nucleotide sequence ID" value="NZ_JAKGAS010000010.1"/>
</dbReference>
<keyword evidence="1" id="KW-0732">Signal</keyword>
<feature type="signal peptide" evidence="1">
    <location>
        <begin position="1"/>
        <end position="16"/>
    </location>
</feature>
<gene>
    <name evidence="2" type="ORF">L0668_16690</name>
</gene>
<feature type="chain" id="PRO_5046859961" description="DUF481 domain-containing protein" evidence="1">
    <location>
        <begin position="17"/>
        <end position="182"/>
    </location>
</feature>
<evidence type="ECO:0008006" key="4">
    <source>
        <dbReference type="Google" id="ProtNLM"/>
    </source>
</evidence>
<evidence type="ECO:0000313" key="2">
    <source>
        <dbReference type="EMBL" id="MCF2949758.1"/>
    </source>
</evidence>
<name>A0ABS9D9X0_9ALTE</name>
<comment type="caution">
    <text evidence="2">The sequence shown here is derived from an EMBL/GenBank/DDBJ whole genome shotgun (WGS) entry which is preliminary data.</text>
</comment>
<dbReference type="EMBL" id="JAKGAS010000010">
    <property type="protein sequence ID" value="MCF2949758.1"/>
    <property type="molecule type" value="Genomic_DNA"/>
</dbReference>
<reference evidence="2 3" key="1">
    <citation type="submission" date="2022-01" db="EMBL/GenBank/DDBJ databases">
        <title>Paraglaciecola sp. G1-23.</title>
        <authorList>
            <person name="Jin M.S."/>
            <person name="Han D.M."/>
            <person name="Kim H.M."/>
            <person name="Jeon C.O."/>
        </authorList>
    </citation>
    <scope>NUCLEOTIDE SEQUENCE [LARGE SCALE GENOMIC DNA]</scope>
    <source>
        <strain evidence="2 3">G1-23</strain>
    </source>
</reference>
<protein>
    <recommendedName>
        <fullName evidence="4">DUF481 domain-containing protein</fullName>
    </recommendedName>
</protein>
<organism evidence="2 3">
    <name type="scientific">Paraglaciecola algarum</name>
    <dbReference type="NCBI Taxonomy" id="3050085"/>
    <lineage>
        <taxon>Bacteria</taxon>
        <taxon>Pseudomonadati</taxon>
        <taxon>Pseudomonadota</taxon>
        <taxon>Gammaproteobacteria</taxon>
        <taxon>Alteromonadales</taxon>
        <taxon>Alteromonadaceae</taxon>
        <taxon>Paraglaciecola</taxon>
    </lineage>
</organism>
<keyword evidence="3" id="KW-1185">Reference proteome</keyword>
<dbReference type="Proteomes" id="UP001521137">
    <property type="component" value="Unassembled WGS sequence"/>
</dbReference>
<accession>A0ABS9D9X0</accession>
<dbReference type="SUPFAM" id="SSF56935">
    <property type="entry name" value="Porins"/>
    <property type="match status" value="1"/>
</dbReference>
<sequence>MILLTTMLLISTSSLAAISEQGELTSVTVNPKLWSNFNDKDNQQEATHKLIRNKFVKYSHNVHKYLGVDLSVDAYLYTNKSDNSFKWIVGMVSDLFKVRYQTGNIANNDHLEISSSYPISKRVRVRGYASNKQNGNKKYQDYSLGLAYSPSQSLEIFAGYSDREIKQAAEEGNLFLNVKGRF</sequence>
<evidence type="ECO:0000256" key="1">
    <source>
        <dbReference type="SAM" id="SignalP"/>
    </source>
</evidence>
<evidence type="ECO:0000313" key="3">
    <source>
        <dbReference type="Proteomes" id="UP001521137"/>
    </source>
</evidence>
<proteinExistence type="predicted"/>